<keyword evidence="5" id="KW-0720">Serine protease</keyword>
<dbReference type="KEGG" id="cyj:Cyan7822_2176"/>
<dbReference type="eggNOG" id="COG1619">
    <property type="taxonomic scope" value="Bacteria"/>
</dbReference>
<dbReference type="GO" id="GO:0006508">
    <property type="term" value="P:proteolysis"/>
    <property type="evidence" value="ECO:0007669"/>
    <property type="project" value="UniProtKB-KW"/>
</dbReference>
<dbReference type="GO" id="GO:0008236">
    <property type="term" value="F:serine-type peptidase activity"/>
    <property type="evidence" value="ECO:0007669"/>
    <property type="project" value="UniProtKB-KW"/>
</dbReference>
<keyword evidence="3" id="KW-0645">Protease</keyword>
<dbReference type="AlphaFoldDB" id="E0UDG4"/>
<protein>
    <submittedName>
        <fullName evidence="9">Peptidase U61 LD-carboxypeptidase A</fullName>
    </submittedName>
</protein>
<accession>E0UDG4</accession>
<dbReference type="PANTHER" id="PTHR30237:SF2">
    <property type="entry name" value="MUREIN TETRAPEPTIDE CARBOXYPEPTIDASE"/>
    <property type="match status" value="1"/>
</dbReference>
<dbReference type="GO" id="GO:0004180">
    <property type="term" value="F:carboxypeptidase activity"/>
    <property type="evidence" value="ECO:0007669"/>
    <property type="project" value="UniProtKB-KW"/>
</dbReference>
<dbReference type="InterPro" id="IPR040449">
    <property type="entry name" value="Peptidase_S66_N"/>
</dbReference>
<proteinExistence type="inferred from homology"/>
<dbReference type="SUPFAM" id="SSF52317">
    <property type="entry name" value="Class I glutamine amidotransferase-like"/>
    <property type="match status" value="1"/>
</dbReference>
<evidence type="ECO:0000313" key="9">
    <source>
        <dbReference type="EMBL" id="ADN14155.1"/>
    </source>
</evidence>
<comment type="similarity">
    <text evidence="1">Belongs to the peptidase S66 family.</text>
</comment>
<evidence type="ECO:0000256" key="3">
    <source>
        <dbReference type="ARBA" id="ARBA00022670"/>
    </source>
</evidence>
<dbReference type="Gene3D" id="3.40.50.10740">
    <property type="entry name" value="Class I glutamine amidotransferase-like"/>
    <property type="match status" value="1"/>
</dbReference>
<evidence type="ECO:0000256" key="5">
    <source>
        <dbReference type="ARBA" id="ARBA00022825"/>
    </source>
</evidence>
<dbReference type="MEROPS" id="S66.001"/>
<dbReference type="PANTHER" id="PTHR30237">
    <property type="entry name" value="MURAMOYLTETRAPEPTIDE CARBOXYPEPTIDASE"/>
    <property type="match status" value="1"/>
</dbReference>
<dbReference type="Pfam" id="PF17676">
    <property type="entry name" value="Peptidase_S66C"/>
    <property type="match status" value="1"/>
</dbReference>
<dbReference type="SUPFAM" id="SSF141986">
    <property type="entry name" value="LD-carboxypeptidase A C-terminal domain-like"/>
    <property type="match status" value="1"/>
</dbReference>
<feature type="domain" description="LD-carboxypeptidase C-terminal" evidence="8">
    <location>
        <begin position="246"/>
        <end position="362"/>
    </location>
</feature>
<feature type="active site" description="Charge relay system" evidence="6">
    <location>
        <position position="347"/>
    </location>
</feature>
<dbReference type="HOGENOM" id="CLU_034346_3_1_3"/>
<dbReference type="InterPro" id="IPR040921">
    <property type="entry name" value="Peptidase_S66C"/>
</dbReference>
<evidence type="ECO:0000313" key="10">
    <source>
        <dbReference type="Proteomes" id="UP000008206"/>
    </source>
</evidence>
<sequence>MFDLLQNQRKSQKQPQDLNLEIEYSYSSLKGLNRRQFLAACTATVATVIAMSKQGQASNEPIIKPSKLYPGAGVGLIAPAGATFLREDLNIVLDAVKALGLVPYLAPHLMDRYGYLAGKDEDRAADVNQFFADPKINFLLPLQGGWGCSRMLPYLDYNLIKKNPKIIIGFSDITALILAIYAKTGLVTFHGPNGLTAWRSDQTQSFRDVLFLAKKVTYQNQAASEDSDRLMQVKNRIQTITPGKARGKLIGGNLTILSSLVGTPYFPDVEGAILFVEDVGEQIYRIDRLMTHLKLAGVFDKLAGFIFGQCTRCTPDGDYSSLTLEEVIWDHIQPLKIAAWYGATIGHIEPVLTFPIGINVEIDATTGTIQMLEPAVV</sequence>
<evidence type="ECO:0000259" key="8">
    <source>
        <dbReference type="Pfam" id="PF17676"/>
    </source>
</evidence>
<keyword evidence="2 9" id="KW-0121">Carboxypeptidase</keyword>
<dbReference type="EMBL" id="CP002198">
    <property type="protein sequence ID" value="ADN14155.1"/>
    <property type="molecule type" value="Genomic_DNA"/>
</dbReference>
<dbReference type="STRING" id="497965.Cyan7822_2176"/>
<dbReference type="InterPro" id="IPR027478">
    <property type="entry name" value="LdcA_N"/>
</dbReference>
<dbReference type="Gene3D" id="3.50.30.60">
    <property type="entry name" value="LD-carboxypeptidase A C-terminal domain-like"/>
    <property type="match status" value="1"/>
</dbReference>
<evidence type="ECO:0000256" key="6">
    <source>
        <dbReference type="PIRSR" id="PIRSR028757-1"/>
    </source>
</evidence>
<feature type="active site" description="Charge relay system" evidence="6">
    <location>
        <position position="277"/>
    </location>
</feature>
<feature type="domain" description="LD-carboxypeptidase N-terminal" evidence="7">
    <location>
        <begin position="74"/>
        <end position="191"/>
    </location>
</feature>
<reference evidence="10" key="1">
    <citation type="journal article" date="2011" name="MBio">
        <title>Novel metabolic attributes of the genus Cyanothece, comprising a group of unicellular nitrogen-fixing Cyanobacteria.</title>
        <authorList>
            <person name="Bandyopadhyay A."/>
            <person name="Elvitigala T."/>
            <person name="Welsh E."/>
            <person name="Stockel J."/>
            <person name="Liberton M."/>
            <person name="Min H."/>
            <person name="Sherman L.A."/>
            <person name="Pakrasi H.B."/>
        </authorList>
    </citation>
    <scope>NUCLEOTIDE SEQUENCE [LARGE SCALE GENOMIC DNA]</scope>
    <source>
        <strain evidence="10">PCC 7822</strain>
    </source>
</reference>
<keyword evidence="4" id="KW-0378">Hydrolase</keyword>
<dbReference type="CDD" id="cd07025">
    <property type="entry name" value="Peptidase_S66"/>
    <property type="match status" value="1"/>
</dbReference>
<organism evidence="9 10">
    <name type="scientific">Gloeothece verrucosa (strain PCC 7822)</name>
    <name type="common">Cyanothece sp. (strain PCC 7822)</name>
    <dbReference type="NCBI Taxonomy" id="497965"/>
    <lineage>
        <taxon>Bacteria</taxon>
        <taxon>Bacillati</taxon>
        <taxon>Cyanobacteriota</taxon>
        <taxon>Cyanophyceae</taxon>
        <taxon>Oscillatoriophycideae</taxon>
        <taxon>Chroococcales</taxon>
        <taxon>Aphanothecaceae</taxon>
        <taxon>Gloeothece</taxon>
        <taxon>Gloeothece verrucosa</taxon>
    </lineage>
</organism>
<dbReference type="Pfam" id="PF02016">
    <property type="entry name" value="Peptidase_S66"/>
    <property type="match status" value="1"/>
</dbReference>
<evidence type="ECO:0000256" key="4">
    <source>
        <dbReference type="ARBA" id="ARBA00022801"/>
    </source>
</evidence>
<dbReference type="PIRSF" id="PIRSF028757">
    <property type="entry name" value="LD-carboxypeptidase"/>
    <property type="match status" value="1"/>
</dbReference>
<keyword evidence="10" id="KW-1185">Reference proteome</keyword>
<dbReference type="Proteomes" id="UP000008206">
    <property type="component" value="Chromosome"/>
</dbReference>
<dbReference type="InterPro" id="IPR029062">
    <property type="entry name" value="Class_I_gatase-like"/>
</dbReference>
<evidence type="ECO:0000259" key="7">
    <source>
        <dbReference type="Pfam" id="PF02016"/>
    </source>
</evidence>
<gene>
    <name evidence="9" type="ordered locus">Cyan7822_2176</name>
</gene>
<feature type="active site" description="Nucleophile" evidence="6">
    <location>
        <position position="171"/>
    </location>
</feature>
<evidence type="ECO:0000256" key="2">
    <source>
        <dbReference type="ARBA" id="ARBA00022645"/>
    </source>
</evidence>
<evidence type="ECO:0000256" key="1">
    <source>
        <dbReference type="ARBA" id="ARBA00010233"/>
    </source>
</evidence>
<dbReference type="InterPro" id="IPR027461">
    <property type="entry name" value="Carboxypeptidase_A_C_sf"/>
</dbReference>
<name>E0UDG4_GLOV7</name>
<dbReference type="InterPro" id="IPR003507">
    <property type="entry name" value="S66_fam"/>
</dbReference>